<proteinExistence type="predicted"/>
<dbReference type="CDD" id="cd00383">
    <property type="entry name" value="trans_reg_C"/>
    <property type="match status" value="1"/>
</dbReference>
<dbReference type="InterPro" id="IPR050923">
    <property type="entry name" value="Cell_Proc_Reg/RNA_Proc"/>
</dbReference>
<dbReference type="KEGG" id="bcop:JD108_06340"/>
<reference evidence="8" key="2">
    <citation type="submission" date="2021-04" db="EMBL/GenBank/DDBJ databases">
        <title>Brevibacillus composti FJAT-54423, complete genome.</title>
        <authorList>
            <person name="Tang R."/>
        </authorList>
    </citation>
    <scope>NUCLEOTIDE SEQUENCE</scope>
    <source>
        <strain evidence="8">FJAT-54424</strain>
    </source>
</reference>
<organism evidence="7 9">
    <name type="scientific">Brevibacillus composti</name>
    <dbReference type="NCBI Taxonomy" id="2796470"/>
    <lineage>
        <taxon>Bacteria</taxon>
        <taxon>Bacillati</taxon>
        <taxon>Bacillota</taxon>
        <taxon>Bacilli</taxon>
        <taxon>Bacillales</taxon>
        <taxon>Paenibacillaceae</taxon>
        <taxon>Brevibacillus</taxon>
    </lineage>
</organism>
<dbReference type="Proteomes" id="UP000677234">
    <property type="component" value="Chromosome"/>
</dbReference>
<keyword evidence="2 4" id="KW-0238">DNA-binding</keyword>
<keyword evidence="10" id="KW-1185">Reference proteome</keyword>
<keyword evidence="3" id="KW-0804">Transcription</keyword>
<accession>A0A7T5JPJ4</accession>
<evidence type="ECO:0000256" key="4">
    <source>
        <dbReference type="PROSITE-ProRule" id="PRU01091"/>
    </source>
</evidence>
<sequence length="229" mass="26694">MEDSVYLLIQKGDPEQFQRRIFLTQNTYTIGRRGNRYEPDIAFSNPYVSRKHAEIWKQDKHFVISDLHSKHGTEVNDEAVSDDPRILRNGDRIRLAKGVAELVFFSQADELEATKEFTIPLAACADQQTDTDLVIHLERREIRLDNARFHLSGKDMDLLILLYSRANQAVSYEEIMVSVWKERSSVTDRNIPDVGRAEINALVYRLRKKLGRHGKRVTTIPRYGYMWEK</sequence>
<evidence type="ECO:0000256" key="1">
    <source>
        <dbReference type="ARBA" id="ARBA00023015"/>
    </source>
</evidence>
<name>A0A7T5JPJ4_9BACL</name>
<dbReference type="GO" id="GO:0003677">
    <property type="term" value="F:DNA binding"/>
    <property type="evidence" value="ECO:0007669"/>
    <property type="project" value="UniProtKB-UniRule"/>
</dbReference>
<dbReference type="SMART" id="SM00240">
    <property type="entry name" value="FHA"/>
    <property type="match status" value="1"/>
</dbReference>
<feature type="domain" description="OmpR/PhoB-type" evidence="6">
    <location>
        <begin position="125"/>
        <end position="229"/>
    </location>
</feature>
<dbReference type="SMART" id="SM00862">
    <property type="entry name" value="Trans_reg_C"/>
    <property type="match status" value="1"/>
</dbReference>
<keyword evidence="1" id="KW-0805">Transcription regulation</keyword>
<gene>
    <name evidence="7" type="ORF">JD108_06340</name>
    <name evidence="8" type="ORF">KDJ56_06020</name>
</gene>
<evidence type="ECO:0000259" key="5">
    <source>
        <dbReference type="PROSITE" id="PS50006"/>
    </source>
</evidence>
<dbReference type="InterPro" id="IPR008984">
    <property type="entry name" value="SMAD_FHA_dom_sf"/>
</dbReference>
<dbReference type="AlphaFoldDB" id="A0A7T5JPJ4"/>
<dbReference type="InterPro" id="IPR000253">
    <property type="entry name" value="FHA_dom"/>
</dbReference>
<protein>
    <submittedName>
        <fullName evidence="7">FHA domain-containing protein</fullName>
    </submittedName>
</protein>
<dbReference type="PROSITE" id="PS51755">
    <property type="entry name" value="OMPR_PHOB"/>
    <property type="match status" value="1"/>
</dbReference>
<dbReference type="Gene3D" id="2.60.200.20">
    <property type="match status" value="1"/>
</dbReference>
<dbReference type="RefSeq" id="WP_198829048.1">
    <property type="nucleotide sequence ID" value="NZ_CP066308.1"/>
</dbReference>
<evidence type="ECO:0000256" key="2">
    <source>
        <dbReference type="ARBA" id="ARBA00023125"/>
    </source>
</evidence>
<dbReference type="GO" id="GO:0006355">
    <property type="term" value="P:regulation of DNA-templated transcription"/>
    <property type="evidence" value="ECO:0007669"/>
    <property type="project" value="InterPro"/>
</dbReference>
<dbReference type="PROSITE" id="PS50006">
    <property type="entry name" value="FHA_DOMAIN"/>
    <property type="match status" value="1"/>
</dbReference>
<dbReference type="SUPFAM" id="SSF49879">
    <property type="entry name" value="SMAD/FHA domain"/>
    <property type="match status" value="1"/>
</dbReference>
<dbReference type="EMBL" id="CP073708">
    <property type="protein sequence ID" value="QUO42549.1"/>
    <property type="molecule type" value="Genomic_DNA"/>
</dbReference>
<dbReference type="InterPro" id="IPR036388">
    <property type="entry name" value="WH-like_DNA-bd_sf"/>
</dbReference>
<dbReference type="GO" id="GO:0000160">
    <property type="term" value="P:phosphorelay signal transduction system"/>
    <property type="evidence" value="ECO:0007669"/>
    <property type="project" value="InterPro"/>
</dbReference>
<feature type="DNA-binding region" description="OmpR/PhoB-type" evidence="4">
    <location>
        <begin position="125"/>
        <end position="229"/>
    </location>
</feature>
<dbReference type="Proteomes" id="UP000595847">
    <property type="component" value="Chromosome"/>
</dbReference>
<evidence type="ECO:0000313" key="9">
    <source>
        <dbReference type="Proteomes" id="UP000595847"/>
    </source>
</evidence>
<dbReference type="Gene3D" id="1.10.10.10">
    <property type="entry name" value="Winged helix-like DNA-binding domain superfamily/Winged helix DNA-binding domain"/>
    <property type="match status" value="1"/>
</dbReference>
<evidence type="ECO:0000256" key="3">
    <source>
        <dbReference type="ARBA" id="ARBA00023163"/>
    </source>
</evidence>
<reference evidence="7 9" key="1">
    <citation type="submission" date="2020-12" db="EMBL/GenBank/DDBJ databases">
        <title>strain FJAT-54423T represents a novel species of the genus Brevibacillus.</title>
        <authorList>
            <person name="Tang R."/>
        </authorList>
    </citation>
    <scope>NUCLEOTIDE SEQUENCE [LARGE SCALE GENOMIC DNA]</scope>
    <source>
        <strain evidence="7 9">FJAT-54423</strain>
    </source>
</reference>
<feature type="domain" description="FHA" evidence="5">
    <location>
        <begin position="28"/>
        <end position="80"/>
    </location>
</feature>
<evidence type="ECO:0000313" key="8">
    <source>
        <dbReference type="EMBL" id="QUO42549.1"/>
    </source>
</evidence>
<dbReference type="PANTHER" id="PTHR23308">
    <property type="entry name" value="NUCLEAR INHIBITOR OF PROTEIN PHOSPHATASE-1"/>
    <property type="match status" value="1"/>
</dbReference>
<evidence type="ECO:0000313" key="7">
    <source>
        <dbReference type="EMBL" id="QQE75523.1"/>
    </source>
</evidence>
<dbReference type="SUPFAM" id="SSF46894">
    <property type="entry name" value="C-terminal effector domain of the bipartite response regulators"/>
    <property type="match status" value="1"/>
</dbReference>
<dbReference type="InterPro" id="IPR001867">
    <property type="entry name" value="OmpR/PhoB-type_DNA-bd"/>
</dbReference>
<dbReference type="Pfam" id="PF00498">
    <property type="entry name" value="FHA"/>
    <property type="match status" value="1"/>
</dbReference>
<dbReference type="Pfam" id="PF00486">
    <property type="entry name" value="Trans_reg_C"/>
    <property type="match status" value="1"/>
</dbReference>
<dbReference type="CDD" id="cd00060">
    <property type="entry name" value="FHA"/>
    <property type="match status" value="1"/>
</dbReference>
<dbReference type="EMBL" id="CP066308">
    <property type="protein sequence ID" value="QQE75523.1"/>
    <property type="molecule type" value="Genomic_DNA"/>
</dbReference>
<evidence type="ECO:0000259" key="6">
    <source>
        <dbReference type="PROSITE" id="PS51755"/>
    </source>
</evidence>
<evidence type="ECO:0000313" key="10">
    <source>
        <dbReference type="Proteomes" id="UP000677234"/>
    </source>
</evidence>
<dbReference type="InterPro" id="IPR016032">
    <property type="entry name" value="Sig_transdc_resp-reg_C-effctor"/>
</dbReference>